<evidence type="ECO:0000256" key="2">
    <source>
        <dbReference type="ARBA" id="ARBA00005582"/>
    </source>
</evidence>
<evidence type="ECO:0000256" key="4">
    <source>
        <dbReference type="RuleBase" id="RU003476"/>
    </source>
</evidence>
<dbReference type="Pfam" id="PF00293">
    <property type="entry name" value="NUDIX"/>
    <property type="match status" value="1"/>
</dbReference>
<proteinExistence type="inferred from homology"/>
<evidence type="ECO:0000313" key="7">
    <source>
        <dbReference type="Proteomes" id="UP001224433"/>
    </source>
</evidence>
<dbReference type="Proteomes" id="UP001224433">
    <property type="component" value="Chromosome"/>
</dbReference>
<comment type="cofactor">
    <cofactor evidence="1">
        <name>Mg(2+)</name>
        <dbReference type="ChEBI" id="CHEBI:18420"/>
    </cofactor>
</comment>
<keyword evidence="7" id="KW-1185">Reference proteome</keyword>
<dbReference type="InterPro" id="IPR015797">
    <property type="entry name" value="NUDIX_hydrolase-like_dom_sf"/>
</dbReference>
<sequence>MPGQRFSVLVAAIAVRDRRVLLLQRSEREKFLPGAWGVPCGKIEFGEELEDAVLRELKEESGLSGTVRSLVGSSRFMSEKDGVSLHNVQLNYVVTDLDGSVQLDESSQDHRWLRLSELRPFGLEPFIIDTIEQGLSCLQSLEAAGRHG</sequence>
<feature type="domain" description="Nudix hydrolase" evidence="5">
    <location>
        <begin position="3"/>
        <end position="136"/>
    </location>
</feature>
<dbReference type="RefSeq" id="WP_147962683.1">
    <property type="nucleotide sequence ID" value="NZ_CP120983.1"/>
</dbReference>
<organism evidence="6 7">
    <name type="scientific">Streptomyces glycanivorans</name>
    <dbReference type="NCBI Taxonomy" id="3033808"/>
    <lineage>
        <taxon>Bacteria</taxon>
        <taxon>Bacillati</taxon>
        <taxon>Actinomycetota</taxon>
        <taxon>Actinomycetes</taxon>
        <taxon>Kitasatosporales</taxon>
        <taxon>Streptomycetaceae</taxon>
        <taxon>Streptomyces</taxon>
    </lineage>
</organism>
<dbReference type="PRINTS" id="PR00502">
    <property type="entry name" value="NUDIXFAMILY"/>
</dbReference>
<dbReference type="EMBL" id="CP120983">
    <property type="protein sequence ID" value="WLQ68213.1"/>
    <property type="molecule type" value="Genomic_DNA"/>
</dbReference>
<comment type="similarity">
    <text evidence="2 4">Belongs to the Nudix hydrolase family.</text>
</comment>
<name>A0ABY9JKS3_9ACTN</name>
<dbReference type="InterPro" id="IPR020476">
    <property type="entry name" value="Nudix_hydrolase"/>
</dbReference>
<keyword evidence="3 4" id="KW-0378">Hydrolase</keyword>
<reference evidence="6 7" key="1">
    <citation type="submission" date="2023-03" db="EMBL/GenBank/DDBJ databases">
        <title>Isolation and description of six Streptomyces strains from soil environments, able to metabolize different microbial glucans.</title>
        <authorList>
            <person name="Widen T."/>
            <person name="Larsbrink J."/>
        </authorList>
    </citation>
    <scope>NUCLEOTIDE SEQUENCE [LARGE SCALE GENOMIC DNA]</scope>
    <source>
        <strain evidence="6 7">Alt3</strain>
    </source>
</reference>
<accession>A0ABY9JKS3</accession>
<dbReference type="PROSITE" id="PS51462">
    <property type="entry name" value="NUDIX"/>
    <property type="match status" value="1"/>
</dbReference>
<dbReference type="InterPro" id="IPR020084">
    <property type="entry name" value="NUDIX_hydrolase_CS"/>
</dbReference>
<dbReference type="InterPro" id="IPR000086">
    <property type="entry name" value="NUDIX_hydrolase_dom"/>
</dbReference>
<evidence type="ECO:0000313" key="6">
    <source>
        <dbReference type="EMBL" id="WLQ68213.1"/>
    </source>
</evidence>
<evidence type="ECO:0000256" key="3">
    <source>
        <dbReference type="ARBA" id="ARBA00022801"/>
    </source>
</evidence>
<dbReference type="PANTHER" id="PTHR43046:SF14">
    <property type="entry name" value="MUTT_NUDIX FAMILY PROTEIN"/>
    <property type="match status" value="1"/>
</dbReference>
<dbReference type="PROSITE" id="PS00893">
    <property type="entry name" value="NUDIX_BOX"/>
    <property type="match status" value="1"/>
</dbReference>
<dbReference type="SUPFAM" id="SSF55811">
    <property type="entry name" value="Nudix"/>
    <property type="match status" value="1"/>
</dbReference>
<gene>
    <name evidence="6" type="ORF">P8A20_33690</name>
</gene>
<dbReference type="Gene3D" id="3.90.79.10">
    <property type="entry name" value="Nucleoside Triphosphate Pyrophosphohydrolase"/>
    <property type="match status" value="1"/>
</dbReference>
<evidence type="ECO:0000259" key="5">
    <source>
        <dbReference type="PROSITE" id="PS51462"/>
    </source>
</evidence>
<dbReference type="PANTHER" id="PTHR43046">
    <property type="entry name" value="GDP-MANNOSE MANNOSYL HYDROLASE"/>
    <property type="match status" value="1"/>
</dbReference>
<protein>
    <submittedName>
        <fullName evidence="6">NUDIX domain-containing protein</fullName>
    </submittedName>
</protein>
<evidence type="ECO:0000256" key="1">
    <source>
        <dbReference type="ARBA" id="ARBA00001946"/>
    </source>
</evidence>